<keyword evidence="1" id="KW-0812">Transmembrane</keyword>
<protein>
    <recommendedName>
        <fullName evidence="4">Sel1 repeat family protein</fullName>
    </recommendedName>
</protein>
<organism evidence="2 3">
    <name type="scientific">Amycolatopsis iheyensis</name>
    <dbReference type="NCBI Taxonomy" id="2945988"/>
    <lineage>
        <taxon>Bacteria</taxon>
        <taxon>Bacillati</taxon>
        <taxon>Actinomycetota</taxon>
        <taxon>Actinomycetes</taxon>
        <taxon>Pseudonocardiales</taxon>
        <taxon>Pseudonocardiaceae</taxon>
        <taxon>Amycolatopsis</taxon>
    </lineage>
</organism>
<dbReference type="Proteomes" id="UP001144096">
    <property type="component" value="Unassembled WGS sequence"/>
</dbReference>
<feature type="transmembrane region" description="Helical" evidence="1">
    <location>
        <begin position="67"/>
        <end position="89"/>
    </location>
</feature>
<sequence length="93" mass="10271">MKEAREPGTGLGNLEEAARWYRKAAEAGHAQAAFFLGRLYSEKLGDWQRAEPWYRKPPPDWLLPRAAPAKTGCVVLAVLPLLLTVLAIVTKTA</sequence>
<evidence type="ECO:0008006" key="4">
    <source>
        <dbReference type="Google" id="ProtNLM"/>
    </source>
</evidence>
<dbReference type="SUPFAM" id="SSF81901">
    <property type="entry name" value="HCP-like"/>
    <property type="match status" value="1"/>
</dbReference>
<dbReference type="EMBL" id="JAMXQV010000046">
    <property type="protein sequence ID" value="MCR6490456.1"/>
    <property type="molecule type" value="Genomic_DNA"/>
</dbReference>
<keyword evidence="1" id="KW-1133">Transmembrane helix</keyword>
<evidence type="ECO:0000313" key="2">
    <source>
        <dbReference type="EMBL" id="MCR6490456.1"/>
    </source>
</evidence>
<accession>A0A9X2NKG0</accession>
<dbReference type="InterPro" id="IPR011990">
    <property type="entry name" value="TPR-like_helical_dom_sf"/>
</dbReference>
<dbReference type="AlphaFoldDB" id="A0A9X2NKG0"/>
<dbReference type="Gene3D" id="1.25.40.10">
    <property type="entry name" value="Tetratricopeptide repeat domain"/>
    <property type="match status" value="1"/>
</dbReference>
<keyword evidence="1" id="KW-0472">Membrane</keyword>
<evidence type="ECO:0000313" key="3">
    <source>
        <dbReference type="Proteomes" id="UP001144096"/>
    </source>
</evidence>
<comment type="caution">
    <text evidence="2">The sequence shown here is derived from an EMBL/GenBank/DDBJ whole genome shotgun (WGS) entry which is preliminary data.</text>
</comment>
<proteinExistence type="predicted"/>
<gene>
    <name evidence="2" type="ORF">M8542_47395</name>
</gene>
<reference evidence="2" key="1">
    <citation type="submission" date="2022-06" db="EMBL/GenBank/DDBJ databases">
        <title>Amycolatopsis iheyaensis sp. nov., a new species of the genus Amycolatopsis isolated from soil in Iheya island, Japan.</title>
        <authorList>
            <person name="Ngamcharungchit C."/>
            <person name="Kanto H."/>
            <person name="Take A."/>
            <person name="Intra B."/>
            <person name="Matsumoto A."/>
            <person name="Panbangred W."/>
            <person name="Inahashi Y."/>
        </authorList>
    </citation>
    <scope>NUCLEOTIDE SEQUENCE</scope>
    <source>
        <strain evidence="2">OK19-0408</strain>
    </source>
</reference>
<keyword evidence="3" id="KW-1185">Reference proteome</keyword>
<dbReference type="RefSeq" id="WP_257927020.1">
    <property type="nucleotide sequence ID" value="NZ_JAMXQV010000046.1"/>
</dbReference>
<name>A0A9X2NKG0_9PSEU</name>
<evidence type="ECO:0000256" key="1">
    <source>
        <dbReference type="SAM" id="Phobius"/>
    </source>
</evidence>